<sequence>MRIYAPSFALTHAKNHEEQRHFKRAVARGEYVEPMRGFFARTLDWNALKWDERKLEEIYALARVHPNWTFTGLTAAAICGIMLPHEWLYEELHVAVERGTRIRHASLNIRVHEITGSSRGLPPPDEELSEDERELKELQPAIIFSPDDLARSYEPLTDTVALVNGVRVLVPEHIICECLRAADFVHALAVADMLAQQFPGASAKLAQVIRERSGDHGMAKVALRARFIDEKSGSIYESMLRARLIQAGFPAPRVQVDYMPSFRHAPNGERLRASVGRTLRAAYTWERPRPGLREVKELGRRTRARATGHVAAPDRVDRVVVLLDDLRPGAGLAPPGMLRSELEALRRRESERLLARVLALKSIGCDVIHVSAEDDFRTVCEKLDAAGVKRVSFQEQRKRGRYL</sequence>
<gene>
    <name evidence="1" type="ORF">B9T39_02980</name>
</gene>
<comment type="caution">
    <text evidence="1">The sequence shown here is derived from an EMBL/GenBank/DDBJ whole genome shotgun (WGS) entry which is preliminary data.</text>
</comment>
<evidence type="ECO:0000313" key="2">
    <source>
        <dbReference type="Proteomes" id="UP000243540"/>
    </source>
</evidence>
<reference evidence="1 2" key="1">
    <citation type="submission" date="2017-04" db="EMBL/GenBank/DDBJ databases">
        <title>Draft genome sequences of Alloscardovia macacae UMA81211 and UMA81212 isolated from the feces of a rhesus macaque (Macaca mulatta).</title>
        <authorList>
            <person name="Albert K."/>
            <person name="Sela D.A."/>
        </authorList>
    </citation>
    <scope>NUCLEOTIDE SEQUENCE [LARGE SCALE GENOMIC DNA]</scope>
    <source>
        <strain evidence="1 2">UMA81212</strain>
    </source>
</reference>
<name>A0A1Y2T168_9BIFI</name>
<accession>A0A1Y2T168</accession>
<dbReference type="AlphaFoldDB" id="A0A1Y2T168"/>
<dbReference type="EMBL" id="NEKC01000005">
    <property type="protein sequence ID" value="OTA29582.1"/>
    <property type="molecule type" value="Genomic_DNA"/>
</dbReference>
<protein>
    <submittedName>
        <fullName evidence="1">Uncharacterized protein</fullName>
    </submittedName>
</protein>
<dbReference type="Proteomes" id="UP000243540">
    <property type="component" value="Unassembled WGS sequence"/>
</dbReference>
<evidence type="ECO:0000313" key="1">
    <source>
        <dbReference type="EMBL" id="OTA29582.1"/>
    </source>
</evidence>
<dbReference type="OrthoDB" id="3172126at2"/>
<dbReference type="RefSeq" id="WP_086106341.1">
    <property type="nucleotide sequence ID" value="NZ_NEKB01000007.1"/>
</dbReference>
<proteinExistence type="predicted"/>
<organism evidence="1 2">
    <name type="scientific">Alloscardovia macacae</name>
    <dbReference type="NCBI Taxonomy" id="1160091"/>
    <lineage>
        <taxon>Bacteria</taxon>
        <taxon>Bacillati</taxon>
        <taxon>Actinomycetota</taxon>
        <taxon>Actinomycetes</taxon>
        <taxon>Bifidobacteriales</taxon>
        <taxon>Bifidobacteriaceae</taxon>
        <taxon>Alloscardovia</taxon>
    </lineage>
</organism>